<keyword evidence="1" id="KW-0378">Hydrolase</keyword>
<accession>A0A3B1CED1</accession>
<dbReference type="Pfam" id="PF01471">
    <property type="entry name" value="PG_binding_1"/>
    <property type="match status" value="1"/>
</dbReference>
<gene>
    <name evidence="3" type="ORF">MNBD_NITROSPIRAE01-771</name>
</gene>
<sequence length="104" mass="11141">MLPSGAVATPASSGEFCDGTQKALKKFQQFSGLSVTGVLDQKTVALMSKKRCGHLDVGAYAAQGNKWNRNNLRYGFVDFTGDLSQTAIRNAIINPAIINKDYAA</sequence>
<dbReference type="PANTHER" id="PTHR10201">
    <property type="entry name" value="MATRIX METALLOPROTEINASE"/>
    <property type="match status" value="1"/>
</dbReference>
<dbReference type="GO" id="GO:0030198">
    <property type="term" value="P:extracellular matrix organization"/>
    <property type="evidence" value="ECO:0007669"/>
    <property type="project" value="TreeGrafter"/>
</dbReference>
<dbReference type="InterPro" id="IPR024079">
    <property type="entry name" value="MetalloPept_cat_dom_sf"/>
</dbReference>
<dbReference type="GO" id="GO:0030574">
    <property type="term" value="P:collagen catabolic process"/>
    <property type="evidence" value="ECO:0007669"/>
    <property type="project" value="TreeGrafter"/>
</dbReference>
<reference evidence="3" key="1">
    <citation type="submission" date="2018-06" db="EMBL/GenBank/DDBJ databases">
        <authorList>
            <person name="Zhirakovskaya E."/>
        </authorList>
    </citation>
    <scope>NUCLEOTIDE SEQUENCE</scope>
</reference>
<feature type="domain" description="Peptidoglycan binding-like" evidence="2">
    <location>
        <begin position="12"/>
        <end position="47"/>
    </location>
</feature>
<name>A0A3B1CED1_9ZZZZ</name>
<evidence type="ECO:0000256" key="1">
    <source>
        <dbReference type="ARBA" id="ARBA00023049"/>
    </source>
</evidence>
<keyword evidence="1" id="KW-0482">Metalloprotease</keyword>
<dbReference type="InterPro" id="IPR036365">
    <property type="entry name" value="PGBD-like_sf"/>
</dbReference>
<evidence type="ECO:0000259" key="2">
    <source>
        <dbReference type="Pfam" id="PF01471"/>
    </source>
</evidence>
<evidence type="ECO:0000313" key="3">
    <source>
        <dbReference type="EMBL" id="VAX28569.1"/>
    </source>
</evidence>
<protein>
    <recommendedName>
        <fullName evidence="2">Peptidoglycan binding-like domain-containing protein</fullName>
    </recommendedName>
</protein>
<dbReference type="SUPFAM" id="SSF47090">
    <property type="entry name" value="PGBD-like"/>
    <property type="match status" value="1"/>
</dbReference>
<dbReference type="EMBL" id="UOGF01000040">
    <property type="protein sequence ID" value="VAX28569.1"/>
    <property type="molecule type" value="Genomic_DNA"/>
</dbReference>
<organism evidence="3">
    <name type="scientific">hydrothermal vent metagenome</name>
    <dbReference type="NCBI Taxonomy" id="652676"/>
    <lineage>
        <taxon>unclassified sequences</taxon>
        <taxon>metagenomes</taxon>
        <taxon>ecological metagenomes</taxon>
    </lineage>
</organism>
<proteinExistence type="predicted"/>
<dbReference type="Gene3D" id="3.40.390.10">
    <property type="entry name" value="Collagenase (Catalytic Domain)"/>
    <property type="match status" value="1"/>
</dbReference>
<dbReference type="GO" id="GO:0004222">
    <property type="term" value="F:metalloendopeptidase activity"/>
    <property type="evidence" value="ECO:0007669"/>
    <property type="project" value="TreeGrafter"/>
</dbReference>
<dbReference type="AlphaFoldDB" id="A0A3B1CED1"/>
<keyword evidence="1" id="KW-0645">Protease</keyword>
<dbReference type="InterPro" id="IPR002477">
    <property type="entry name" value="Peptidoglycan-bd-like"/>
</dbReference>
<dbReference type="PANTHER" id="PTHR10201:SF323">
    <property type="entry name" value="MATRIX METALLOPROTEINASE-21"/>
    <property type="match status" value="1"/>
</dbReference>